<dbReference type="OrthoDB" id="3172239at2759"/>
<dbReference type="Gene3D" id="1.20.1280.50">
    <property type="match status" value="1"/>
</dbReference>
<accession>A0A4Y9Z4V4</accession>
<evidence type="ECO:0000313" key="2">
    <source>
        <dbReference type="EMBL" id="TFY69504.1"/>
    </source>
</evidence>
<organism evidence="2 3">
    <name type="scientific">Dentipellis fragilis</name>
    <dbReference type="NCBI Taxonomy" id="205917"/>
    <lineage>
        <taxon>Eukaryota</taxon>
        <taxon>Fungi</taxon>
        <taxon>Dikarya</taxon>
        <taxon>Basidiomycota</taxon>
        <taxon>Agaricomycotina</taxon>
        <taxon>Agaricomycetes</taxon>
        <taxon>Russulales</taxon>
        <taxon>Hericiaceae</taxon>
        <taxon>Dentipellis</taxon>
    </lineage>
</organism>
<dbReference type="Pfam" id="PF12937">
    <property type="entry name" value="F-box-like"/>
    <property type="match status" value="1"/>
</dbReference>
<protein>
    <recommendedName>
        <fullName evidence="1">F-box domain-containing protein</fullName>
    </recommendedName>
</protein>
<dbReference type="Proteomes" id="UP000298327">
    <property type="component" value="Unassembled WGS sequence"/>
</dbReference>
<reference evidence="2 3" key="1">
    <citation type="submission" date="2019-02" db="EMBL/GenBank/DDBJ databases">
        <title>Genome sequencing of the rare red list fungi Dentipellis fragilis.</title>
        <authorList>
            <person name="Buettner E."/>
            <person name="Kellner H."/>
        </authorList>
    </citation>
    <scope>NUCLEOTIDE SEQUENCE [LARGE SCALE GENOMIC DNA]</scope>
    <source>
        <strain evidence="2 3">DSM 105465</strain>
    </source>
</reference>
<dbReference type="InterPro" id="IPR001810">
    <property type="entry name" value="F-box_dom"/>
</dbReference>
<proteinExistence type="predicted"/>
<sequence length="354" mass="39242">MCALHTQRNALQPIARLPPEVLSSIFHLVANTEQPYPRTRPYPPLYGSPGSLGWILLSHVCRSWRAVALRDTALWANSMCALPSATAEFLRRAHTAPLTIRHDFGRYRHKSRVLQAVLLALEHLPRTRELRIRANKRILERLADALHDKPAPALESLELALAADARIGFFYETVRLPTHLLTASPCLRRLVLENCRLPWDSELLRNLTHLEVRLVVFSVPDLMLPTTTQLLTVLARCPELQTLALIDSLPEVPDDTPLKPAPQPVHLSALTRLTLAGKPLACANLVQNLRFPSTATLELTCTGLGKLDELRTTVGPLLKPHTGVALRRLSMSATMSDIAVHAPRAHALFAPPSS</sequence>
<dbReference type="Gene3D" id="3.80.10.10">
    <property type="entry name" value="Ribonuclease Inhibitor"/>
    <property type="match status" value="1"/>
</dbReference>
<comment type="caution">
    <text evidence="2">The sequence shown here is derived from an EMBL/GenBank/DDBJ whole genome shotgun (WGS) entry which is preliminary data.</text>
</comment>
<dbReference type="STRING" id="205917.A0A4Y9Z4V4"/>
<gene>
    <name evidence="2" type="ORF">EVG20_g3136</name>
</gene>
<evidence type="ECO:0000259" key="1">
    <source>
        <dbReference type="Pfam" id="PF12937"/>
    </source>
</evidence>
<name>A0A4Y9Z4V4_9AGAM</name>
<dbReference type="InterPro" id="IPR032675">
    <property type="entry name" value="LRR_dom_sf"/>
</dbReference>
<dbReference type="EMBL" id="SEOQ01000136">
    <property type="protein sequence ID" value="TFY69504.1"/>
    <property type="molecule type" value="Genomic_DNA"/>
</dbReference>
<dbReference type="SUPFAM" id="SSF52047">
    <property type="entry name" value="RNI-like"/>
    <property type="match status" value="1"/>
</dbReference>
<keyword evidence="3" id="KW-1185">Reference proteome</keyword>
<evidence type="ECO:0000313" key="3">
    <source>
        <dbReference type="Proteomes" id="UP000298327"/>
    </source>
</evidence>
<feature type="domain" description="F-box" evidence="1">
    <location>
        <begin position="14"/>
        <end position="77"/>
    </location>
</feature>
<dbReference type="AlphaFoldDB" id="A0A4Y9Z4V4"/>